<protein>
    <submittedName>
        <fullName evidence="1">Uncharacterized protein</fullName>
    </submittedName>
</protein>
<dbReference type="PATRIC" id="fig|1461584.3.peg.2846"/>
<gene>
    <name evidence="1" type="ORF">BN1051_02871</name>
</gene>
<proteinExistence type="predicted"/>
<dbReference type="NCBIfam" id="NF038085">
    <property type="entry name" value="MSMEG_6728_fam"/>
    <property type="match status" value="1"/>
</dbReference>
<reference evidence="1" key="1">
    <citation type="submission" date="2014-07" db="EMBL/GenBank/DDBJ databases">
        <authorList>
            <person name="Urmite Genomes Urmite Genomes"/>
        </authorList>
    </citation>
    <scope>NUCLEOTIDE SEQUENCE</scope>
    <source>
        <strain evidence="1">11W110_air</strain>
    </source>
</reference>
<organism evidence="1">
    <name type="scientific">Arthrobacter saudimassiliensis</name>
    <dbReference type="NCBI Taxonomy" id="1461584"/>
    <lineage>
        <taxon>Bacteria</taxon>
        <taxon>Bacillati</taxon>
        <taxon>Actinomycetota</taxon>
        <taxon>Actinomycetes</taxon>
        <taxon>Micrococcales</taxon>
        <taxon>Micrococcaceae</taxon>
        <taxon>Arthrobacter</taxon>
    </lineage>
</organism>
<evidence type="ECO:0000313" key="1">
    <source>
        <dbReference type="EMBL" id="CEA09501.1"/>
    </source>
</evidence>
<dbReference type="InterPro" id="IPR004260">
    <property type="entry name" value="Pyr-dimer_DNA_glycosylase"/>
</dbReference>
<dbReference type="Pfam" id="PF03013">
    <property type="entry name" value="Pyr_excise"/>
    <property type="match status" value="1"/>
</dbReference>
<dbReference type="EMBL" id="LN483072">
    <property type="protein sequence ID" value="CEA09501.1"/>
    <property type="molecule type" value="Genomic_DNA"/>
</dbReference>
<dbReference type="AlphaFoldDB" id="A0A078MXE8"/>
<sequence length="267" mass="29273">MQTFLPYADFGRSAAVLDQPRLGKQRVETLQILRALVVPDYGWQNHPATLMWMGHVPALVAYGLAMADEWIRRGHADTTREQILEFAPEAEAADVVLPYWVGDEAVHRSHRSNLIAKDPAFYGPRFPDTDGGLPYVWPQPRTLIRPQDPPGGIWAARTAAPERGRALIRLPMLSAKGTPISGKRGRQLVRLLEDMADGDPVAVLAGDPSVVLLGTAGEVRLTNDTAEREVLLTGQAARSDFASPALLQDPRTLFRVPAPQPAGSRRD</sequence>
<name>A0A078MXE8_9MICC</name>
<accession>A0A078MXE8</accession>